<comment type="caution">
    <text evidence="1">The sequence shown here is derived from an EMBL/GenBank/DDBJ whole genome shotgun (WGS) entry which is preliminary data.</text>
</comment>
<name>A0ABW0HB59_9HYPH</name>
<sequence>MSNLLAIADIIEDAMMHREVCPHAGGGAYQRVRDIAHLVKDGSLGPDEARHLALLALKSALDTPRLPDALTKRVQSRRADMELHHA</sequence>
<organism evidence="1 2">
    <name type="scientific">Bosea vestrisii</name>
    <dbReference type="NCBI Taxonomy" id="151416"/>
    <lineage>
        <taxon>Bacteria</taxon>
        <taxon>Pseudomonadati</taxon>
        <taxon>Pseudomonadota</taxon>
        <taxon>Alphaproteobacteria</taxon>
        <taxon>Hyphomicrobiales</taxon>
        <taxon>Boseaceae</taxon>
        <taxon>Bosea</taxon>
    </lineage>
</organism>
<keyword evidence="2" id="KW-1185">Reference proteome</keyword>
<evidence type="ECO:0000313" key="2">
    <source>
        <dbReference type="Proteomes" id="UP001596104"/>
    </source>
</evidence>
<gene>
    <name evidence="1" type="ORF">ACFPPC_17780</name>
</gene>
<accession>A0ABW0HB59</accession>
<dbReference type="RefSeq" id="WP_377009833.1">
    <property type="nucleotide sequence ID" value="NZ_JBHSLV010000031.1"/>
</dbReference>
<dbReference type="Proteomes" id="UP001596104">
    <property type="component" value="Unassembled WGS sequence"/>
</dbReference>
<reference evidence="2" key="1">
    <citation type="journal article" date="2019" name="Int. J. Syst. Evol. Microbiol.">
        <title>The Global Catalogue of Microorganisms (GCM) 10K type strain sequencing project: providing services to taxonomists for standard genome sequencing and annotation.</title>
        <authorList>
            <consortium name="The Broad Institute Genomics Platform"/>
            <consortium name="The Broad Institute Genome Sequencing Center for Infectious Disease"/>
            <person name="Wu L."/>
            <person name="Ma J."/>
        </authorList>
    </citation>
    <scope>NUCLEOTIDE SEQUENCE [LARGE SCALE GENOMIC DNA]</scope>
    <source>
        <strain evidence="2">CGMCC 1.16326</strain>
    </source>
</reference>
<protein>
    <submittedName>
        <fullName evidence="1">Uncharacterized protein</fullName>
    </submittedName>
</protein>
<evidence type="ECO:0000313" key="1">
    <source>
        <dbReference type="EMBL" id="MFC5394493.1"/>
    </source>
</evidence>
<proteinExistence type="predicted"/>
<dbReference type="EMBL" id="JBHSLV010000031">
    <property type="protein sequence ID" value="MFC5394493.1"/>
    <property type="molecule type" value="Genomic_DNA"/>
</dbReference>